<dbReference type="SUPFAM" id="SSF51905">
    <property type="entry name" value="FAD/NAD(P)-binding domain"/>
    <property type="match status" value="1"/>
</dbReference>
<keyword evidence="5" id="KW-1185">Reference proteome</keyword>
<dbReference type="Gene3D" id="3.30.9.10">
    <property type="entry name" value="D-Amino Acid Oxidase, subunit A, domain 2"/>
    <property type="match status" value="2"/>
</dbReference>
<dbReference type="Proteomes" id="UP001438953">
    <property type="component" value="Unassembled WGS sequence"/>
</dbReference>
<dbReference type="RefSeq" id="WP_350935382.1">
    <property type="nucleotide sequence ID" value="NZ_JAYWLC010000003.1"/>
</dbReference>
<dbReference type="GO" id="GO:0016491">
    <property type="term" value="F:oxidoreductase activity"/>
    <property type="evidence" value="ECO:0007669"/>
    <property type="project" value="UniProtKB-KW"/>
</dbReference>
<protein>
    <submittedName>
        <fullName evidence="4">FAD-binding oxidoreductase</fullName>
        <ecNumber evidence="4">1.-.-.-</ecNumber>
    </submittedName>
</protein>
<reference evidence="4 5" key="1">
    <citation type="submission" date="2024-01" db="EMBL/GenBank/DDBJ databases">
        <authorList>
            <person name="Deng Y."/>
            <person name="Su J."/>
        </authorList>
    </citation>
    <scope>NUCLEOTIDE SEQUENCE [LARGE SCALE GENOMIC DNA]</scope>
    <source>
        <strain evidence="4 5">CPCC 100088</strain>
    </source>
</reference>
<gene>
    <name evidence="4" type="ORF">VSX56_05280</name>
</gene>
<reference evidence="4 5" key="2">
    <citation type="submission" date="2024-06" db="EMBL/GenBank/DDBJ databases">
        <title>Thioclava kandeliae sp. nov. from a rhizosphere soil sample of Kandelia candel in a mangrove.</title>
        <authorList>
            <person name="Mu T."/>
        </authorList>
    </citation>
    <scope>NUCLEOTIDE SEQUENCE [LARGE SCALE GENOMIC DNA]</scope>
    <source>
        <strain evidence="4 5">CPCC 100088</strain>
    </source>
</reference>
<evidence type="ECO:0000256" key="1">
    <source>
        <dbReference type="ARBA" id="ARBA00009410"/>
    </source>
</evidence>
<dbReference type="EC" id="1.-.-.-" evidence="4"/>
<dbReference type="Gene3D" id="3.50.50.60">
    <property type="entry name" value="FAD/NAD(P)-binding domain"/>
    <property type="match status" value="2"/>
</dbReference>
<sequence>MAPLIAPVTTSTELPVRTEVVIIGGGIVGLSAALTLAERGIPVTVLEKGRIAGEQSSRNLGWVRKTSRAAADIPLALAADRLWQEMPARTGMDVGYRREGILFCARTEAEMAAHEAWAASVAGLGLGARLLSPREIAALVPGGAANWIGGVTTPSDGRAEPTLASSAIAKAALAKGAVIVENCAVRGLTTQAGRVSGVMTERGEIACAQVLLAGGLWSRRLLGNHGISLPTLPLICSAFRTEPMEGPSEAGVAGPDFSFRKHIDGGFVITQRAALSCPLVLDHLLLGHRYLSTLKATAGLLRITLNRQSLDDLRLARRWRMDRVSPFEKTRVMDPPTLPALNAEALDNLSRAWPVFKDAKIAQGWAGVMDITPDSHPVIGPVASLPGLVLATGFSGHGFGTGPAAGQLAADLVTGAAPLVDPHPYRFDRF</sequence>
<dbReference type="InterPro" id="IPR036188">
    <property type="entry name" value="FAD/NAD-bd_sf"/>
</dbReference>
<dbReference type="PANTHER" id="PTHR13847:SF280">
    <property type="entry name" value="D-AMINO ACID DEHYDROGENASE"/>
    <property type="match status" value="1"/>
</dbReference>
<dbReference type="Pfam" id="PF01266">
    <property type="entry name" value="DAO"/>
    <property type="match status" value="1"/>
</dbReference>
<dbReference type="InterPro" id="IPR006076">
    <property type="entry name" value="FAD-dep_OxRdtase"/>
</dbReference>
<dbReference type="EMBL" id="JAYWLC010000003">
    <property type="protein sequence ID" value="MER5171184.1"/>
    <property type="molecule type" value="Genomic_DNA"/>
</dbReference>
<name>A0ABV1SE60_9RHOB</name>
<evidence type="ECO:0000313" key="5">
    <source>
        <dbReference type="Proteomes" id="UP001438953"/>
    </source>
</evidence>
<dbReference type="PANTHER" id="PTHR13847">
    <property type="entry name" value="SARCOSINE DEHYDROGENASE-RELATED"/>
    <property type="match status" value="1"/>
</dbReference>
<proteinExistence type="inferred from homology"/>
<accession>A0ABV1SE60</accession>
<evidence type="ECO:0000259" key="3">
    <source>
        <dbReference type="Pfam" id="PF01266"/>
    </source>
</evidence>
<keyword evidence="2 4" id="KW-0560">Oxidoreductase</keyword>
<comment type="caution">
    <text evidence="4">The sequence shown here is derived from an EMBL/GenBank/DDBJ whole genome shotgun (WGS) entry which is preliminary data.</text>
</comment>
<organism evidence="4 5">
    <name type="scientific">Thioclava kandeliae</name>
    <dbReference type="NCBI Taxonomy" id="3070818"/>
    <lineage>
        <taxon>Bacteria</taxon>
        <taxon>Pseudomonadati</taxon>
        <taxon>Pseudomonadota</taxon>
        <taxon>Alphaproteobacteria</taxon>
        <taxon>Rhodobacterales</taxon>
        <taxon>Paracoccaceae</taxon>
        <taxon>Thioclava</taxon>
    </lineage>
</organism>
<comment type="similarity">
    <text evidence="1">Belongs to the DadA oxidoreductase family.</text>
</comment>
<feature type="domain" description="FAD dependent oxidoreductase" evidence="3">
    <location>
        <begin position="20"/>
        <end position="412"/>
    </location>
</feature>
<evidence type="ECO:0000256" key="2">
    <source>
        <dbReference type="ARBA" id="ARBA00023002"/>
    </source>
</evidence>
<evidence type="ECO:0000313" key="4">
    <source>
        <dbReference type="EMBL" id="MER5171184.1"/>
    </source>
</evidence>